<dbReference type="AlphaFoldDB" id="A0A561TSG8"/>
<dbReference type="OrthoDB" id="3172099at2"/>
<dbReference type="Gene3D" id="1.20.120.530">
    <property type="entry name" value="GntR ligand-binding domain-like"/>
    <property type="match status" value="1"/>
</dbReference>
<evidence type="ECO:0000256" key="1">
    <source>
        <dbReference type="ARBA" id="ARBA00023015"/>
    </source>
</evidence>
<dbReference type="PANTHER" id="PTHR43537:SF5">
    <property type="entry name" value="UXU OPERON TRANSCRIPTIONAL REGULATOR"/>
    <property type="match status" value="1"/>
</dbReference>
<name>A0A561TSG8_9ACTN</name>
<dbReference type="RefSeq" id="WP_145909296.1">
    <property type="nucleotide sequence ID" value="NZ_VIWT01000003.1"/>
</dbReference>
<organism evidence="5 6">
    <name type="scientific">Kitasatospora viridis</name>
    <dbReference type="NCBI Taxonomy" id="281105"/>
    <lineage>
        <taxon>Bacteria</taxon>
        <taxon>Bacillati</taxon>
        <taxon>Actinomycetota</taxon>
        <taxon>Actinomycetes</taxon>
        <taxon>Kitasatosporales</taxon>
        <taxon>Streptomycetaceae</taxon>
        <taxon>Kitasatospora</taxon>
    </lineage>
</organism>
<dbReference type="InterPro" id="IPR011711">
    <property type="entry name" value="GntR_C"/>
</dbReference>
<dbReference type="SUPFAM" id="SSF48008">
    <property type="entry name" value="GntR ligand-binding domain-like"/>
    <property type="match status" value="1"/>
</dbReference>
<evidence type="ECO:0000256" key="2">
    <source>
        <dbReference type="ARBA" id="ARBA00023125"/>
    </source>
</evidence>
<dbReference type="GO" id="GO:0003700">
    <property type="term" value="F:DNA-binding transcription factor activity"/>
    <property type="evidence" value="ECO:0007669"/>
    <property type="project" value="InterPro"/>
</dbReference>
<dbReference type="Pfam" id="PF07729">
    <property type="entry name" value="FCD"/>
    <property type="match status" value="1"/>
</dbReference>
<dbReference type="GO" id="GO:0003677">
    <property type="term" value="F:DNA binding"/>
    <property type="evidence" value="ECO:0007669"/>
    <property type="project" value="UniProtKB-KW"/>
</dbReference>
<dbReference type="Proteomes" id="UP000317940">
    <property type="component" value="Unassembled WGS sequence"/>
</dbReference>
<dbReference type="SUPFAM" id="SSF46785">
    <property type="entry name" value="Winged helix' DNA-binding domain"/>
    <property type="match status" value="1"/>
</dbReference>
<dbReference type="InterPro" id="IPR036388">
    <property type="entry name" value="WH-like_DNA-bd_sf"/>
</dbReference>
<reference evidence="5 6" key="1">
    <citation type="submission" date="2019-06" db="EMBL/GenBank/DDBJ databases">
        <title>Sequencing the genomes of 1000 actinobacteria strains.</title>
        <authorList>
            <person name="Klenk H.-P."/>
        </authorList>
    </citation>
    <scope>NUCLEOTIDE SEQUENCE [LARGE SCALE GENOMIC DNA]</scope>
    <source>
        <strain evidence="5 6">DSM 44826</strain>
    </source>
</reference>
<dbReference type="InterPro" id="IPR008920">
    <property type="entry name" value="TF_FadR/GntR_C"/>
</dbReference>
<evidence type="ECO:0000313" key="6">
    <source>
        <dbReference type="Proteomes" id="UP000317940"/>
    </source>
</evidence>
<dbReference type="Pfam" id="PF00392">
    <property type="entry name" value="GntR"/>
    <property type="match status" value="1"/>
</dbReference>
<dbReference type="Gene3D" id="1.10.10.10">
    <property type="entry name" value="Winged helix-like DNA-binding domain superfamily/Winged helix DNA-binding domain"/>
    <property type="match status" value="1"/>
</dbReference>
<dbReference type="PANTHER" id="PTHR43537">
    <property type="entry name" value="TRANSCRIPTIONAL REGULATOR, GNTR FAMILY"/>
    <property type="match status" value="1"/>
</dbReference>
<accession>A0A561TSG8</accession>
<keyword evidence="6" id="KW-1185">Reference proteome</keyword>
<dbReference type="InterPro" id="IPR036390">
    <property type="entry name" value="WH_DNA-bd_sf"/>
</dbReference>
<keyword evidence="3" id="KW-0804">Transcription</keyword>
<dbReference type="SMART" id="SM00345">
    <property type="entry name" value="HTH_GNTR"/>
    <property type="match status" value="1"/>
</dbReference>
<sequence length="256" mass="27318">MTGSEKSSATSAEAAGAYRPGYEVAAERILEYVVRSGLQPGARLPTEKDLADEVQMSRTVVREAVKILSALGRLSVQKGRGIYVAEPEPPSWQQSVANFLPADLQQVDELFEFRRYLETISANLAAQRARPAQVKAVREAAQQSAQAAEQGDIEAFTAADDAFHIGVATAAGNMFIASTVEAVRRLQRQVATIGLTGVAAGSLTAAAEQHAAIAEAVAAGEPDQAEALMAEHVELTTRQFQQEIWRRVIPGSESAS</sequence>
<keyword evidence="2" id="KW-0238">DNA-binding</keyword>
<dbReference type="InterPro" id="IPR000524">
    <property type="entry name" value="Tscrpt_reg_HTH_GntR"/>
</dbReference>
<evidence type="ECO:0000259" key="4">
    <source>
        <dbReference type="PROSITE" id="PS50949"/>
    </source>
</evidence>
<proteinExistence type="predicted"/>
<dbReference type="EMBL" id="VIWT01000003">
    <property type="protein sequence ID" value="TWF90049.1"/>
    <property type="molecule type" value="Genomic_DNA"/>
</dbReference>
<feature type="domain" description="HTH gntR-type" evidence="4">
    <location>
        <begin position="19"/>
        <end position="87"/>
    </location>
</feature>
<evidence type="ECO:0000313" key="5">
    <source>
        <dbReference type="EMBL" id="TWF90049.1"/>
    </source>
</evidence>
<dbReference type="CDD" id="cd07377">
    <property type="entry name" value="WHTH_GntR"/>
    <property type="match status" value="1"/>
</dbReference>
<keyword evidence="1" id="KW-0805">Transcription regulation</keyword>
<dbReference type="PRINTS" id="PR00035">
    <property type="entry name" value="HTHGNTR"/>
</dbReference>
<gene>
    <name evidence="5" type="ORF">FHX73_1393</name>
</gene>
<dbReference type="PROSITE" id="PS50949">
    <property type="entry name" value="HTH_GNTR"/>
    <property type="match status" value="1"/>
</dbReference>
<protein>
    <submittedName>
        <fullName evidence="5">GntR family transcriptional regulator</fullName>
    </submittedName>
</protein>
<dbReference type="SMART" id="SM00895">
    <property type="entry name" value="FCD"/>
    <property type="match status" value="1"/>
</dbReference>
<comment type="caution">
    <text evidence="5">The sequence shown here is derived from an EMBL/GenBank/DDBJ whole genome shotgun (WGS) entry which is preliminary data.</text>
</comment>
<evidence type="ECO:0000256" key="3">
    <source>
        <dbReference type="ARBA" id="ARBA00023163"/>
    </source>
</evidence>